<dbReference type="Proteomes" id="UP000015241">
    <property type="component" value="Unassembled WGS sequence"/>
</dbReference>
<dbReference type="AlphaFoldDB" id="S8FB59"/>
<dbReference type="InterPro" id="IPR032675">
    <property type="entry name" value="LRR_dom_sf"/>
</dbReference>
<sequence length="614" mass="68151">MLDTEPPAERDPPTRSGTPTITPHATRLVLEGIFATICQLLNPCLDLKDPETNDPEAYREVPKQVLHDRRALACLARTCRAFSECALNALWRRLDSPEPLLRLLLAGVRSVTVDDPRLAGDPFEGTTTIFLHPQPPEQLNRFGLYARRVETLNLLKEATIHPSAFFQAAMVCNVHMKGRMLPALKELYCEPSETMDQAIMLFASLGLKRVTLNLAQRTVKPKLTMTRADLALSSVMICLARTAPAIQELSVTDVSFPQMLHNIHCLAKLETLDIRGTECTGYLLQRLSCLEHLTSITLTASAGGLQNQSSAFARLKHVRFVGGTFVGAARVLLSLGLCTPTSLDIHGATATSVYCLHKFAVSAFSVCLRAEGTLNSLSIRGTVCMASQDRTDDAEIPRISLVQFLQSLVICKKLSALTVSLERLVTVSDEDISYLAAKWPLLTQLDLVGISAADPPPSFSGIAHLLRACPRLRVLKLPMLAAPTRDPAEWPVLDNALEVLVVAKQLYLQRPARVCVDERECIAEIADRLFPSLDEHESCEATKALPNGVKCRWRRIVDELAYLRYLRRERGLPDIFFVKVSEKKKEDCLSAEHWFVGMTSNGIHEIYKRTEKSQ</sequence>
<dbReference type="EMBL" id="KE504200">
    <property type="protein sequence ID" value="EPS95784.1"/>
    <property type="molecule type" value="Genomic_DNA"/>
</dbReference>
<accession>S8FB59</accession>
<evidence type="ECO:0000256" key="1">
    <source>
        <dbReference type="SAM" id="MobiDB-lite"/>
    </source>
</evidence>
<dbReference type="Gene3D" id="3.80.10.10">
    <property type="entry name" value="Ribonuclease Inhibitor"/>
    <property type="match status" value="1"/>
</dbReference>
<dbReference type="STRING" id="743788.S8FB59"/>
<reference evidence="2 3" key="1">
    <citation type="journal article" date="2012" name="Science">
        <title>The Paleozoic origin of enzymatic lignin decomposition reconstructed from 31 fungal genomes.</title>
        <authorList>
            <person name="Floudas D."/>
            <person name="Binder M."/>
            <person name="Riley R."/>
            <person name="Barry K."/>
            <person name="Blanchette R.A."/>
            <person name="Henrissat B."/>
            <person name="Martinez A.T."/>
            <person name="Otillar R."/>
            <person name="Spatafora J.W."/>
            <person name="Yadav J.S."/>
            <person name="Aerts A."/>
            <person name="Benoit I."/>
            <person name="Boyd A."/>
            <person name="Carlson A."/>
            <person name="Copeland A."/>
            <person name="Coutinho P.M."/>
            <person name="de Vries R.P."/>
            <person name="Ferreira P."/>
            <person name="Findley K."/>
            <person name="Foster B."/>
            <person name="Gaskell J."/>
            <person name="Glotzer D."/>
            <person name="Gorecki P."/>
            <person name="Heitman J."/>
            <person name="Hesse C."/>
            <person name="Hori C."/>
            <person name="Igarashi K."/>
            <person name="Jurgens J.A."/>
            <person name="Kallen N."/>
            <person name="Kersten P."/>
            <person name="Kohler A."/>
            <person name="Kuees U."/>
            <person name="Kumar T.K.A."/>
            <person name="Kuo A."/>
            <person name="LaButti K."/>
            <person name="Larrondo L.F."/>
            <person name="Lindquist E."/>
            <person name="Ling A."/>
            <person name="Lombard V."/>
            <person name="Lucas S."/>
            <person name="Lundell T."/>
            <person name="Martin R."/>
            <person name="McLaughlin D.J."/>
            <person name="Morgenstern I."/>
            <person name="Morin E."/>
            <person name="Murat C."/>
            <person name="Nagy L.G."/>
            <person name="Nolan M."/>
            <person name="Ohm R.A."/>
            <person name="Patyshakuliyeva A."/>
            <person name="Rokas A."/>
            <person name="Ruiz-Duenas F.J."/>
            <person name="Sabat G."/>
            <person name="Salamov A."/>
            <person name="Samejima M."/>
            <person name="Schmutz J."/>
            <person name="Slot J.C."/>
            <person name="St John F."/>
            <person name="Stenlid J."/>
            <person name="Sun H."/>
            <person name="Sun S."/>
            <person name="Syed K."/>
            <person name="Tsang A."/>
            <person name="Wiebenga A."/>
            <person name="Young D."/>
            <person name="Pisabarro A."/>
            <person name="Eastwood D.C."/>
            <person name="Martin F."/>
            <person name="Cullen D."/>
            <person name="Grigoriev I.V."/>
            <person name="Hibbett D.S."/>
        </authorList>
    </citation>
    <scope>NUCLEOTIDE SEQUENCE</scope>
    <source>
        <strain evidence="3">FP-58527</strain>
    </source>
</reference>
<gene>
    <name evidence="2" type="ORF">FOMPIDRAFT_1019242</name>
</gene>
<protein>
    <recommendedName>
        <fullName evidence="4">F-box domain-containing protein</fullName>
    </recommendedName>
</protein>
<evidence type="ECO:0008006" key="4">
    <source>
        <dbReference type="Google" id="ProtNLM"/>
    </source>
</evidence>
<dbReference type="SUPFAM" id="SSF52047">
    <property type="entry name" value="RNI-like"/>
    <property type="match status" value="1"/>
</dbReference>
<dbReference type="HOGENOM" id="CLU_021164_3_2_1"/>
<dbReference type="OrthoDB" id="2800308at2759"/>
<dbReference type="InParanoid" id="S8FB59"/>
<feature type="region of interest" description="Disordered" evidence="1">
    <location>
        <begin position="1"/>
        <end position="22"/>
    </location>
</feature>
<evidence type="ECO:0000313" key="3">
    <source>
        <dbReference type="Proteomes" id="UP000015241"/>
    </source>
</evidence>
<evidence type="ECO:0000313" key="2">
    <source>
        <dbReference type="EMBL" id="EPS95784.1"/>
    </source>
</evidence>
<organism evidence="2 3">
    <name type="scientific">Fomitopsis schrenkii</name>
    <name type="common">Brown rot fungus</name>
    <dbReference type="NCBI Taxonomy" id="2126942"/>
    <lineage>
        <taxon>Eukaryota</taxon>
        <taxon>Fungi</taxon>
        <taxon>Dikarya</taxon>
        <taxon>Basidiomycota</taxon>
        <taxon>Agaricomycotina</taxon>
        <taxon>Agaricomycetes</taxon>
        <taxon>Polyporales</taxon>
        <taxon>Fomitopsis</taxon>
    </lineage>
</organism>
<proteinExistence type="predicted"/>
<keyword evidence="3" id="KW-1185">Reference proteome</keyword>
<name>S8FB59_FOMSC</name>